<evidence type="ECO:0000256" key="5">
    <source>
        <dbReference type="ARBA" id="ARBA00022989"/>
    </source>
</evidence>
<comment type="subcellular location">
    <subcellularLocation>
        <location evidence="8">Cell membrane</location>
        <topology evidence="8">Multi-pass membrane protein</topology>
    </subcellularLocation>
    <subcellularLocation>
        <location evidence="1">Membrane</location>
        <topology evidence="1">Multi-pass membrane protein</topology>
    </subcellularLocation>
</comment>
<evidence type="ECO:0000256" key="8">
    <source>
        <dbReference type="RuleBase" id="RU362002"/>
    </source>
</evidence>
<dbReference type="Gene3D" id="1.10.3430.10">
    <property type="entry name" value="Ammonium transporter AmtB like domains"/>
    <property type="match status" value="1"/>
</dbReference>
<feature type="transmembrane region" description="Helical" evidence="8">
    <location>
        <begin position="200"/>
        <end position="217"/>
    </location>
</feature>
<dbReference type="RefSeq" id="WP_143315930.1">
    <property type="nucleotide sequence ID" value="NZ_JACSRA010000008.1"/>
</dbReference>
<evidence type="ECO:0000256" key="2">
    <source>
        <dbReference type="ARBA" id="ARBA00005887"/>
    </source>
</evidence>
<dbReference type="InterPro" id="IPR001905">
    <property type="entry name" value="Ammonium_transpt"/>
</dbReference>
<feature type="transmembrane region" description="Helical" evidence="8">
    <location>
        <begin position="158"/>
        <end position="179"/>
    </location>
</feature>
<protein>
    <recommendedName>
        <fullName evidence="8">Ammonium transporter</fullName>
    </recommendedName>
</protein>
<evidence type="ECO:0000256" key="3">
    <source>
        <dbReference type="ARBA" id="ARBA00022448"/>
    </source>
</evidence>
<evidence type="ECO:0000313" key="11">
    <source>
        <dbReference type="Proteomes" id="UP000627781"/>
    </source>
</evidence>
<feature type="domain" description="Ammonium transporter AmtB-like" evidence="9">
    <location>
        <begin position="11"/>
        <end position="406"/>
    </location>
</feature>
<feature type="transmembrane region" description="Helical" evidence="8">
    <location>
        <begin position="265"/>
        <end position="282"/>
    </location>
</feature>
<evidence type="ECO:0000256" key="1">
    <source>
        <dbReference type="ARBA" id="ARBA00004141"/>
    </source>
</evidence>
<gene>
    <name evidence="10" type="ORF">H9661_06535</name>
</gene>
<evidence type="ECO:0000313" key="10">
    <source>
        <dbReference type="EMBL" id="MBD7911007.1"/>
    </source>
</evidence>
<name>A0ABR8PS84_9CLOT</name>
<dbReference type="EMBL" id="JACSRA010000008">
    <property type="protein sequence ID" value="MBD7911007.1"/>
    <property type="molecule type" value="Genomic_DNA"/>
</dbReference>
<keyword evidence="3 8" id="KW-0813">Transport</keyword>
<feature type="transmembrane region" description="Helical" evidence="8">
    <location>
        <begin position="94"/>
        <end position="115"/>
    </location>
</feature>
<comment type="similarity">
    <text evidence="2 8">Belongs to the ammonia transporter channel (TC 1.A.11.2) family.</text>
</comment>
<feature type="transmembrane region" description="Helical" evidence="8">
    <location>
        <begin position="321"/>
        <end position="342"/>
    </location>
</feature>
<accession>A0ABR8PS84</accession>
<reference evidence="10 11" key="1">
    <citation type="submission" date="2020-08" db="EMBL/GenBank/DDBJ databases">
        <title>A Genomic Blueprint of the Chicken Gut Microbiome.</title>
        <authorList>
            <person name="Gilroy R."/>
            <person name="Ravi A."/>
            <person name="Getino M."/>
            <person name="Pursley I."/>
            <person name="Horton D.L."/>
            <person name="Alikhan N.-F."/>
            <person name="Baker D."/>
            <person name="Gharbi K."/>
            <person name="Hall N."/>
            <person name="Watson M."/>
            <person name="Adriaenssens E.M."/>
            <person name="Foster-Nyarko E."/>
            <person name="Jarju S."/>
            <person name="Secka A."/>
            <person name="Antonio M."/>
            <person name="Oren A."/>
            <person name="Chaudhuri R."/>
            <person name="La Ragione R.M."/>
            <person name="Hildebrand F."/>
            <person name="Pallen M.J."/>
        </authorList>
    </citation>
    <scope>NUCLEOTIDE SEQUENCE [LARGE SCALE GENOMIC DNA]</scope>
    <source>
        <strain evidence="10 11">Sa3CVN1</strain>
    </source>
</reference>
<dbReference type="PANTHER" id="PTHR11730">
    <property type="entry name" value="AMMONIUM TRANSPORTER"/>
    <property type="match status" value="1"/>
</dbReference>
<evidence type="ECO:0000256" key="6">
    <source>
        <dbReference type="ARBA" id="ARBA00023136"/>
    </source>
</evidence>
<feature type="transmembrane region" description="Helical" evidence="8">
    <location>
        <begin position="12"/>
        <end position="29"/>
    </location>
</feature>
<dbReference type="InterPro" id="IPR029020">
    <property type="entry name" value="Ammonium/urea_transptr"/>
</dbReference>
<comment type="caution">
    <text evidence="10">The sequence shown here is derived from an EMBL/GenBank/DDBJ whole genome shotgun (WGS) entry which is preliminary data.</text>
</comment>
<dbReference type="Pfam" id="PF00909">
    <property type="entry name" value="Ammonium_transp"/>
    <property type="match status" value="1"/>
</dbReference>
<evidence type="ECO:0000256" key="7">
    <source>
        <dbReference type="ARBA" id="ARBA00023177"/>
    </source>
</evidence>
<keyword evidence="6 8" id="KW-0472">Membrane</keyword>
<dbReference type="InterPro" id="IPR024041">
    <property type="entry name" value="NH4_transpt_AmtB-like_dom"/>
</dbReference>
<keyword evidence="11" id="KW-1185">Reference proteome</keyword>
<feature type="transmembrane region" description="Helical" evidence="8">
    <location>
        <begin position="122"/>
        <end position="146"/>
    </location>
</feature>
<evidence type="ECO:0000256" key="4">
    <source>
        <dbReference type="ARBA" id="ARBA00022692"/>
    </source>
</evidence>
<organism evidence="10 11">
    <name type="scientific">Clostridium cibarium</name>
    <dbReference type="NCBI Taxonomy" id="2762247"/>
    <lineage>
        <taxon>Bacteria</taxon>
        <taxon>Bacillati</taxon>
        <taxon>Bacillota</taxon>
        <taxon>Clostridia</taxon>
        <taxon>Eubacteriales</taxon>
        <taxon>Clostridiaceae</taxon>
        <taxon>Clostridium</taxon>
    </lineage>
</organism>
<dbReference type="Proteomes" id="UP000627781">
    <property type="component" value="Unassembled WGS sequence"/>
</dbReference>
<keyword evidence="5 8" id="KW-1133">Transmembrane helix</keyword>
<evidence type="ECO:0000259" key="9">
    <source>
        <dbReference type="Pfam" id="PF00909"/>
    </source>
</evidence>
<feature type="transmembrane region" description="Helical" evidence="8">
    <location>
        <begin position="288"/>
        <end position="309"/>
    </location>
</feature>
<sequence length="420" mass="44594">MNINISIDNLWVIFGGILVFWMQAGFAMVETGFTRSKNAGNVIMKNLMNFTLGSLIFWIIGFGIMFGSDIGGVIGMPKLFGAVDGSAYPKGISSYTFLFFETIFCTTASTIVSGAMAERAKFISYCICSVAIGAIIYPVAGHWIWGNGWLFKLGFHDFAGATVVYSIGGWCALIGAAMLGPRIGKYSKHGKSTAIPGHSLTLGALGVFILWMGWFGFNAASSMSITGEGLLEITSRIFITTNLSAAASTMTTMISTWIKYGKPEVSLTLNGVLAGLVAITAGCDVVTPKGAVIIGIIAGIVMVYGIEFIDKVLKIDDPVGVIGVYCINGGLGTVLTGLFAAYGNSLGVFYGGGFNLLIIQLIGVIAVGIWSVVAATILFRVIKAIVGLRVTRKEEIRGLDIEEHGLESSYADFQSIDLNM</sequence>
<dbReference type="PANTHER" id="PTHR11730:SF89">
    <property type="entry name" value="AMMONIUM TRANSPORTER SLL0108-RELATED"/>
    <property type="match status" value="1"/>
</dbReference>
<feature type="transmembrane region" description="Helical" evidence="8">
    <location>
        <begin position="237"/>
        <end position="258"/>
    </location>
</feature>
<keyword evidence="4 8" id="KW-0812">Transmembrane</keyword>
<keyword evidence="7 8" id="KW-0924">Ammonia transport</keyword>
<feature type="transmembrane region" description="Helical" evidence="8">
    <location>
        <begin position="50"/>
        <end position="74"/>
    </location>
</feature>
<dbReference type="NCBIfam" id="TIGR00836">
    <property type="entry name" value="amt"/>
    <property type="match status" value="1"/>
</dbReference>
<feature type="transmembrane region" description="Helical" evidence="8">
    <location>
        <begin position="354"/>
        <end position="379"/>
    </location>
</feature>
<dbReference type="SUPFAM" id="SSF111352">
    <property type="entry name" value="Ammonium transporter"/>
    <property type="match status" value="1"/>
</dbReference>
<proteinExistence type="inferred from homology"/>